<dbReference type="InterPro" id="IPR000073">
    <property type="entry name" value="AB_hydrolase_1"/>
</dbReference>
<keyword evidence="4" id="KW-1185">Reference proteome</keyword>
<gene>
    <name evidence="3" type="ORF">F4553_007330</name>
</gene>
<sequence>MDPYLTAYDAVLARWPVPVERIDLAGRFGTTRVNACGDPDAPPLVLLHGGGATSTVWFANVGALAATHRVYAIDLLTDGGRGSYDGDKVTGLADLMEWLGATLDGLGVRQTGLVGHSYGAWIALRFALHSPQRVSGLALLDPTKCFCGQSARYALRGARALLGSPARMREFLAWEAGGRTIDPGWLEVMAGRPGGRTGLVWPKRPDPAVLRALPTRTLVLLAERSRHHDVAAAAQGARLLPDVEVVVIPGATHHTMPTEDADALNAELTRFFAPA</sequence>
<dbReference type="PANTHER" id="PTHR43798">
    <property type="entry name" value="MONOACYLGLYCEROL LIPASE"/>
    <property type="match status" value="1"/>
</dbReference>
<dbReference type="PANTHER" id="PTHR43798:SF31">
    <property type="entry name" value="AB HYDROLASE SUPERFAMILY PROTEIN YCLE"/>
    <property type="match status" value="1"/>
</dbReference>
<dbReference type="SUPFAM" id="SSF53474">
    <property type="entry name" value="alpha/beta-Hydrolases"/>
    <property type="match status" value="1"/>
</dbReference>
<dbReference type="RefSeq" id="WP_221470619.1">
    <property type="nucleotide sequence ID" value="NZ_JACHMN010000003.1"/>
</dbReference>
<name>A0A841C1Z1_9ACTN</name>
<evidence type="ECO:0000259" key="2">
    <source>
        <dbReference type="Pfam" id="PF12697"/>
    </source>
</evidence>
<dbReference type="Gene3D" id="3.40.50.1820">
    <property type="entry name" value="alpha/beta hydrolase"/>
    <property type="match status" value="1"/>
</dbReference>
<dbReference type="AlphaFoldDB" id="A0A841C1Z1"/>
<proteinExistence type="predicted"/>
<reference evidence="3 4" key="1">
    <citation type="submission" date="2020-08" db="EMBL/GenBank/DDBJ databases">
        <title>Sequencing the genomes of 1000 actinobacteria strains.</title>
        <authorList>
            <person name="Klenk H.-P."/>
        </authorList>
    </citation>
    <scope>NUCLEOTIDE SEQUENCE [LARGE SCALE GENOMIC DNA]</scope>
    <source>
        <strain evidence="3 4">DSM 45362</strain>
    </source>
</reference>
<dbReference type="Pfam" id="PF12697">
    <property type="entry name" value="Abhydrolase_6"/>
    <property type="match status" value="1"/>
</dbReference>
<dbReference type="InterPro" id="IPR050266">
    <property type="entry name" value="AB_hydrolase_sf"/>
</dbReference>
<evidence type="ECO:0000313" key="4">
    <source>
        <dbReference type="Proteomes" id="UP000587527"/>
    </source>
</evidence>
<comment type="caution">
    <text evidence="3">The sequence shown here is derived from an EMBL/GenBank/DDBJ whole genome shotgun (WGS) entry which is preliminary data.</text>
</comment>
<dbReference type="GO" id="GO:0016787">
    <property type="term" value="F:hydrolase activity"/>
    <property type="evidence" value="ECO:0007669"/>
    <property type="project" value="UniProtKB-KW"/>
</dbReference>
<organism evidence="3 4">
    <name type="scientific">Allocatelliglobosispora scoriae</name>
    <dbReference type="NCBI Taxonomy" id="643052"/>
    <lineage>
        <taxon>Bacteria</taxon>
        <taxon>Bacillati</taxon>
        <taxon>Actinomycetota</taxon>
        <taxon>Actinomycetes</taxon>
        <taxon>Micromonosporales</taxon>
        <taxon>Micromonosporaceae</taxon>
        <taxon>Allocatelliglobosispora</taxon>
    </lineage>
</organism>
<evidence type="ECO:0000313" key="3">
    <source>
        <dbReference type="EMBL" id="MBB5873896.1"/>
    </source>
</evidence>
<dbReference type="EMBL" id="JACHMN010000003">
    <property type="protein sequence ID" value="MBB5873896.1"/>
    <property type="molecule type" value="Genomic_DNA"/>
</dbReference>
<protein>
    <submittedName>
        <fullName evidence="3">Pimeloyl-ACP methyl ester carboxylesterase</fullName>
    </submittedName>
</protein>
<keyword evidence="1" id="KW-0378">Hydrolase</keyword>
<feature type="domain" description="AB hydrolase-1" evidence="2">
    <location>
        <begin position="44"/>
        <end position="266"/>
    </location>
</feature>
<dbReference type="InterPro" id="IPR029058">
    <property type="entry name" value="AB_hydrolase_fold"/>
</dbReference>
<evidence type="ECO:0000256" key="1">
    <source>
        <dbReference type="ARBA" id="ARBA00022801"/>
    </source>
</evidence>
<accession>A0A841C1Z1</accession>
<dbReference type="Proteomes" id="UP000587527">
    <property type="component" value="Unassembled WGS sequence"/>
</dbReference>
<dbReference type="GO" id="GO:0016020">
    <property type="term" value="C:membrane"/>
    <property type="evidence" value="ECO:0007669"/>
    <property type="project" value="TreeGrafter"/>
</dbReference>